<organism evidence="1 2">
    <name type="scientific">Symbiodinium pilosum</name>
    <name type="common">Dinoflagellate</name>
    <dbReference type="NCBI Taxonomy" id="2952"/>
    <lineage>
        <taxon>Eukaryota</taxon>
        <taxon>Sar</taxon>
        <taxon>Alveolata</taxon>
        <taxon>Dinophyceae</taxon>
        <taxon>Suessiales</taxon>
        <taxon>Symbiodiniaceae</taxon>
        <taxon>Symbiodinium</taxon>
    </lineage>
</organism>
<evidence type="ECO:0008006" key="3">
    <source>
        <dbReference type="Google" id="ProtNLM"/>
    </source>
</evidence>
<gene>
    <name evidence="1" type="ORF">SPIL2461_LOCUS4653</name>
</gene>
<reference evidence="1" key="1">
    <citation type="submission" date="2021-02" db="EMBL/GenBank/DDBJ databases">
        <authorList>
            <person name="Dougan E. K."/>
            <person name="Rhodes N."/>
            <person name="Thang M."/>
            <person name="Chan C."/>
        </authorList>
    </citation>
    <scope>NUCLEOTIDE SEQUENCE</scope>
</reference>
<name>A0A812LNW5_SYMPI</name>
<protein>
    <recommendedName>
        <fullName evidence="3">Reverse transcriptase domain-containing protein</fullName>
    </recommendedName>
</protein>
<evidence type="ECO:0000313" key="1">
    <source>
        <dbReference type="EMBL" id="CAE7248517.1"/>
    </source>
</evidence>
<evidence type="ECO:0000313" key="2">
    <source>
        <dbReference type="Proteomes" id="UP000649617"/>
    </source>
</evidence>
<dbReference type="PANTHER" id="PTHR21301:SF10">
    <property type="entry name" value="REVERSE TRANSCRIPTASE DOMAIN-CONTAINING PROTEIN"/>
    <property type="match status" value="1"/>
</dbReference>
<sequence length="660" mass="75556">MLRNQMQSGACASQSFQNPDQLFESLDPSLRVSMQNWRSGFKKDVAHLITQTELREKYKKIEEDGAIMRQFEQESSRQWQWPQEYCASAHPVLGIDEQQEGMSYDIAKAWSTLRRKHALECQKFVVEHQKRALAYYESKTDYKEVKQHVTDIVTLWYSQHSSFMSLETKQQTHQNCQLLMDMVVREEIPKAKSRLTDAATSRQKKQAALLETETKFQSMDPQMLIAMIELDKHSKQSSQADGTTAKHVEVCKTSELAAIIRRFPDLHNHFQIKLVDQPSKKAQASKQKAVGHYVTLYLNKGGKFIMDKHRCSLPDVLRSLDQMATKLHKAKFFAKKPNVAMKRKKANCAVSSFWSPPLDEDVSALVRQLRRDVISSYVEKPLRRNFMWLDCKAIQWLKLHKSEIVIATADKGLGDVMLPRCWVSAELERLLQTGFCHLSNEEYVAKAFKARCTLDSATRQMEAIGVLCPKQSRFICNDLYSKREGTFRLTVKLHKCPMVGRPIANLSHSWLAPASLFLCEVLSPLQDRLPHVVASSADFLRDIPQVVPLNYEIATIDIKNLYPSIQTDHLLEVLSDDIFGYYGMNPKAKYIVHVLEIVLRNQYVMHRGECFRAFGIATGIPPGVFLANIYVGHLDALVTHEHAAQLAFYKRLVDDTVCCA</sequence>
<dbReference type="AlphaFoldDB" id="A0A812LNW5"/>
<proteinExistence type="predicted"/>
<dbReference type="EMBL" id="CAJNIZ010006269">
    <property type="protein sequence ID" value="CAE7248517.1"/>
    <property type="molecule type" value="Genomic_DNA"/>
</dbReference>
<comment type="caution">
    <text evidence="1">The sequence shown here is derived from an EMBL/GenBank/DDBJ whole genome shotgun (WGS) entry which is preliminary data.</text>
</comment>
<accession>A0A812LNW5</accession>
<dbReference type="PANTHER" id="PTHR21301">
    <property type="entry name" value="REVERSE TRANSCRIPTASE"/>
    <property type="match status" value="1"/>
</dbReference>
<dbReference type="OrthoDB" id="412279at2759"/>
<keyword evidence="2" id="KW-1185">Reference proteome</keyword>
<dbReference type="Proteomes" id="UP000649617">
    <property type="component" value="Unassembled WGS sequence"/>
</dbReference>